<feature type="transmembrane region" description="Helical" evidence="1">
    <location>
        <begin position="48"/>
        <end position="71"/>
    </location>
</feature>
<accession>E6PHK1</accession>
<protein>
    <recommendedName>
        <fullName evidence="3">DUF4367 domain-containing protein</fullName>
    </recommendedName>
</protein>
<sequence length="255" mass="27834">MVSESQLRAIFFDMLERLVVPETPSASIRARVEALPVDRVERYRLKPWVPAAAAAFIVAFSLPVVAPGFTLSIEERIARILQWSPPPVPVSPSLRPMLRGRVLDLAAAKRAVDFRIVVPAGLPAGSVSTAIRVASKGIYSAKTHRWVAASKYVEFEYARRDGGTFDLIAAPGSSLAAAPSRYMLEERGTDKKGNPMVVRRERFVWRNGSQVMTAIVGDHLSAAEILAIRDAMHGFPVATVWPPKPSHGAALLLHP</sequence>
<dbReference type="EMBL" id="CABL01000017">
    <property type="protein sequence ID" value="CBH75939.1"/>
    <property type="molecule type" value="Genomic_DNA"/>
</dbReference>
<dbReference type="AlphaFoldDB" id="E6PHK1"/>
<keyword evidence="1" id="KW-0472">Membrane</keyword>
<reference evidence="2" key="1">
    <citation type="submission" date="2009-10" db="EMBL/GenBank/DDBJ databases">
        <title>Diversity of trophic interactions inside an arsenic-rich microbial ecosystem.</title>
        <authorList>
            <person name="Bertin P.N."/>
            <person name="Heinrich-Salmeron A."/>
            <person name="Pelletier E."/>
            <person name="Goulhen-Chollet F."/>
            <person name="Arsene-Ploetze F."/>
            <person name="Gallien S."/>
            <person name="Calteau A."/>
            <person name="Vallenet D."/>
            <person name="Casiot C."/>
            <person name="Chane-Woon-Ming B."/>
            <person name="Giloteaux L."/>
            <person name="Barakat M."/>
            <person name="Bonnefoy V."/>
            <person name="Bruneel O."/>
            <person name="Chandler M."/>
            <person name="Cleiss J."/>
            <person name="Duran R."/>
            <person name="Elbaz-Poulichet F."/>
            <person name="Fonknechten N."/>
            <person name="Lauga B."/>
            <person name="Mornico D."/>
            <person name="Ortet P."/>
            <person name="Schaeffer C."/>
            <person name="Siguier P."/>
            <person name="Alexander Thil Smith A."/>
            <person name="Van Dorsselaer A."/>
            <person name="Weissenbach J."/>
            <person name="Medigue C."/>
            <person name="Le Paslier D."/>
        </authorList>
    </citation>
    <scope>NUCLEOTIDE SEQUENCE</scope>
</reference>
<gene>
    <name evidence="2" type="ORF">CARN1_1106</name>
</gene>
<proteinExistence type="predicted"/>
<evidence type="ECO:0000313" key="2">
    <source>
        <dbReference type="EMBL" id="CBH75939.1"/>
    </source>
</evidence>
<comment type="caution">
    <text evidence="2">The sequence shown here is derived from an EMBL/GenBank/DDBJ whole genome shotgun (WGS) entry which is preliminary data.</text>
</comment>
<keyword evidence="1" id="KW-1133">Transmembrane helix</keyword>
<evidence type="ECO:0008006" key="3">
    <source>
        <dbReference type="Google" id="ProtNLM"/>
    </source>
</evidence>
<name>E6PHK1_9ZZZZ</name>
<evidence type="ECO:0000256" key="1">
    <source>
        <dbReference type="SAM" id="Phobius"/>
    </source>
</evidence>
<organism evidence="2">
    <name type="scientific">mine drainage metagenome</name>
    <dbReference type="NCBI Taxonomy" id="410659"/>
    <lineage>
        <taxon>unclassified sequences</taxon>
        <taxon>metagenomes</taxon>
        <taxon>ecological metagenomes</taxon>
    </lineage>
</organism>
<keyword evidence="1" id="KW-0812">Transmembrane</keyword>